<gene>
    <name evidence="1" type="ORF">SAMN04487947_2954</name>
</gene>
<evidence type="ECO:0000313" key="1">
    <source>
        <dbReference type="EMBL" id="SFR62327.1"/>
    </source>
</evidence>
<dbReference type="OrthoDB" id="350182at2157"/>
<evidence type="ECO:0000313" key="2">
    <source>
        <dbReference type="Proteomes" id="UP000198531"/>
    </source>
</evidence>
<dbReference type="RefSeq" id="WP_089808867.1">
    <property type="nucleotide sequence ID" value="NZ_FOYT01000002.1"/>
</dbReference>
<reference evidence="2" key="1">
    <citation type="submission" date="2016-10" db="EMBL/GenBank/DDBJ databases">
        <authorList>
            <person name="Varghese N."/>
            <person name="Submissions S."/>
        </authorList>
    </citation>
    <scope>NUCLEOTIDE SEQUENCE [LARGE SCALE GENOMIC DNA]</scope>
    <source>
        <strain evidence="2">CGMCC 1.7736</strain>
    </source>
</reference>
<name>A0A1I6I6G0_9EURY</name>
<organism evidence="1 2">
    <name type="scientific">Halogeometricum rufum</name>
    <dbReference type="NCBI Taxonomy" id="553469"/>
    <lineage>
        <taxon>Archaea</taxon>
        <taxon>Methanobacteriati</taxon>
        <taxon>Methanobacteriota</taxon>
        <taxon>Stenosarchaea group</taxon>
        <taxon>Halobacteria</taxon>
        <taxon>Halobacteriales</taxon>
        <taxon>Haloferacaceae</taxon>
        <taxon>Halogeometricum</taxon>
    </lineage>
</organism>
<accession>A0A1I6I6G0</accession>
<dbReference type="EMBL" id="FOYT01000002">
    <property type="protein sequence ID" value="SFR62327.1"/>
    <property type="molecule type" value="Genomic_DNA"/>
</dbReference>
<dbReference type="InterPro" id="IPR006311">
    <property type="entry name" value="TAT_signal"/>
</dbReference>
<dbReference type="AlphaFoldDB" id="A0A1I6I6G0"/>
<dbReference type="Proteomes" id="UP000198531">
    <property type="component" value="Unassembled WGS sequence"/>
</dbReference>
<dbReference type="STRING" id="553469.SAMN04487947_2954"/>
<protein>
    <submittedName>
        <fullName evidence="1">Uncharacterized protein</fullName>
    </submittedName>
</protein>
<dbReference type="PROSITE" id="PS51318">
    <property type="entry name" value="TAT"/>
    <property type="match status" value="1"/>
</dbReference>
<proteinExistence type="predicted"/>
<keyword evidence="2" id="KW-1185">Reference proteome</keyword>
<sequence>MEKRPAREEVSRRGVLRAGTFAVGGVVLGGVGLRGVWPETGTAPDQSGGTLVSAVERHGHYAWFPHGPDSWGRSTAPFDDGDGESRWAAQPTDGGAIRCRVEDLPADRNAGFDVHLGALGDVAEVTVVSQTVETQRTTGPATMFVGLFLDVDRDGEFFLWEDADGPTDDWVGLGDDEEGVSAAAADGELTVDADTEFFVVGTERTATLEDLKGGDVEGVDGATAAALYVGVTSSGGGTEEIVVEAVDVRRS</sequence>